<evidence type="ECO:0000256" key="12">
    <source>
        <dbReference type="ARBA" id="ARBA00023242"/>
    </source>
</evidence>
<feature type="compositionally biased region" description="Polar residues" evidence="14">
    <location>
        <begin position="270"/>
        <end position="287"/>
    </location>
</feature>
<dbReference type="SUPFAM" id="SSF103637">
    <property type="entry name" value="CCHHC domain"/>
    <property type="match status" value="1"/>
</dbReference>
<evidence type="ECO:0000256" key="1">
    <source>
        <dbReference type="ARBA" id="ARBA00004123"/>
    </source>
</evidence>
<protein>
    <recommendedName>
        <fullName evidence="3 13">Histone acetyltransferase</fullName>
        <ecNumber evidence="3 13">2.3.1.48</ecNumber>
    </recommendedName>
</protein>
<feature type="compositionally biased region" description="Basic and acidic residues" evidence="14">
    <location>
        <begin position="311"/>
        <end position="332"/>
    </location>
</feature>
<evidence type="ECO:0000256" key="10">
    <source>
        <dbReference type="ARBA" id="ARBA00023015"/>
    </source>
</evidence>
<feature type="region of interest" description="Disordered" evidence="14">
    <location>
        <begin position="1"/>
        <end position="369"/>
    </location>
</feature>
<evidence type="ECO:0000256" key="14">
    <source>
        <dbReference type="SAM" id="MobiDB-lite"/>
    </source>
</evidence>
<evidence type="ECO:0000313" key="16">
    <source>
        <dbReference type="Proteomes" id="UP001652740"/>
    </source>
</evidence>
<evidence type="ECO:0000256" key="11">
    <source>
        <dbReference type="ARBA" id="ARBA00023163"/>
    </source>
</evidence>
<dbReference type="Proteomes" id="UP001652740">
    <property type="component" value="Unplaced"/>
</dbReference>
<keyword evidence="5" id="KW-0479">Metal-binding</keyword>
<dbReference type="InterPro" id="IPR040706">
    <property type="entry name" value="Zf-MYST"/>
</dbReference>
<keyword evidence="6" id="KW-0863">Zinc-finger</keyword>
<evidence type="ECO:0000256" key="9">
    <source>
        <dbReference type="ARBA" id="ARBA00022990"/>
    </source>
</evidence>
<evidence type="ECO:0000256" key="6">
    <source>
        <dbReference type="ARBA" id="ARBA00022771"/>
    </source>
</evidence>
<keyword evidence="11" id="KW-0804">Transcription</keyword>
<keyword evidence="12 13" id="KW-0539">Nucleus</keyword>
<accession>A0ABM3MBF8</accession>
<dbReference type="Pfam" id="PF01530">
    <property type="entry name" value="zf-C2HC"/>
    <property type="match status" value="1"/>
</dbReference>
<feature type="compositionally biased region" description="Low complexity" evidence="14">
    <location>
        <begin position="130"/>
        <end position="142"/>
    </location>
</feature>
<proteinExistence type="inferred from homology"/>
<dbReference type="InterPro" id="IPR036388">
    <property type="entry name" value="WH-like_DNA-bd_sf"/>
</dbReference>
<dbReference type="GeneID" id="113513691"/>
<evidence type="ECO:0000256" key="7">
    <source>
        <dbReference type="ARBA" id="ARBA00022833"/>
    </source>
</evidence>
<feature type="compositionally biased region" description="Low complexity" evidence="14">
    <location>
        <begin position="7"/>
        <end position="58"/>
    </location>
</feature>
<evidence type="ECO:0000259" key="15">
    <source>
        <dbReference type="PROSITE" id="PS51726"/>
    </source>
</evidence>
<dbReference type="Pfam" id="PF17772">
    <property type="entry name" value="zf-MYST"/>
    <property type="match status" value="1"/>
</dbReference>
<reference evidence="17" key="1">
    <citation type="submission" date="2025-08" db="UniProtKB">
        <authorList>
            <consortium name="RefSeq"/>
        </authorList>
    </citation>
    <scope>IDENTIFICATION</scope>
    <source>
        <tissue evidence="17">Whole larvae</tissue>
    </source>
</reference>
<name>A0ABM3MBF8_GALME</name>
<dbReference type="InterPro" id="IPR002717">
    <property type="entry name" value="HAT_MYST-type"/>
</dbReference>
<dbReference type="InterPro" id="IPR036060">
    <property type="entry name" value="Znf_C2H2C_sf"/>
</dbReference>
<feature type="compositionally biased region" description="Low complexity" evidence="14">
    <location>
        <begin position="230"/>
        <end position="251"/>
    </location>
</feature>
<dbReference type="SUPFAM" id="SSF55729">
    <property type="entry name" value="Acyl-CoA N-acyltransferases (Nat)"/>
    <property type="match status" value="1"/>
</dbReference>
<evidence type="ECO:0000313" key="17">
    <source>
        <dbReference type="RefSeq" id="XP_052748762.1"/>
    </source>
</evidence>
<dbReference type="Gene3D" id="4.10.320.30">
    <property type="match status" value="1"/>
</dbReference>
<dbReference type="EC" id="2.3.1.48" evidence="3 13"/>
<dbReference type="PANTHER" id="PTHR10615:SF161">
    <property type="entry name" value="HISTONE ACETYLTRANSFERASE KAT7"/>
    <property type="match status" value="1"/>
</dbReference>
<evidence type="ECO:0000256" key="5">
    <source>
        <dbReference type="ARBA" id="ARBA00022723"/>
    </source>
</evidence>
<dbReference type="InterPro" id="IPR050603">
    <property type="entry name" value="MYST_HAT"/>
</dbReference>
<keyword evidence="4" id="KW-0808">Transferase</keyword>
<dbReference type="PANTHER" id="PTHR10615">
    <property type="entry name" value="HISTONE ACETYLTRANSFERASE"/>
    <property type="match status" value="1"/>
</dbReference>
<dbReference type="Gene3D" id="3.30.60.60">
    <property type="entry name" value="N-acetyl transferase-like"/>
    <property type="match status" value="1"/>
</dbReference>
<dbReference type="PROSITE" id="PS51802">
    <property type="entry name" value="ZF_CCHHC"/>
    <property type="match status" value="1"/>
</dbReference>
<keyword evidence="9" id="KW-0007">Acetylation</keyword>
<keyword evidence="10" id="KW-0805">Transcription regulation</keyword>
<comment type="catalytic activity">
    <reaction evidence="13">
        <text>L-lysyl-[protein] + acetyl-CoA = N(6)-acetyl-L-lysyl-[protein] + CoA + H(+)</text>
        <dbReference type="Rhea" id="RHEA:45948"/>
        <dbReference type="Rhea" id="RHEA-COMP:9752"/>
        <dbReference type="Rhea" id="RHEA-COMP:10731"/>
        <dbReference type="ChEBI" id="CHEBI:15378"/>
        <dbReference type="ChEBI" id="CHEBI:29969"/>
        <dbReference type="ChEBI" id="CHEBI:57287"/>
        <dbReference type="ChEBI" id="CHEBI:57288"/>
        <dbReference type="ChEBI" id="CHEBI:61930"/>
        <dbReference type="EC" id="2.3.1.48"/>
    </reaction>
</comment>
<dbReference type="PROSITE" id="PS51726">
    <property type="entry name" value="MYST_HAT"/>
    <property type="match status" value="1"/>
</dbReference>
<evidence type="ECO:0000256" key="4">
    <source>
        <dbReference type="ARBA" id="ARBA00022679"/>
    </source>
</evidence>
<comment type="subcellular location">
    <subcellularLocation>
        <location evidence="1 13">Nucleus</location>
    </subcellularLocation>
</comment>
<feature type="compositionally biased region" description="Basic and acidic residues" evidence="14">
    <location>
        <begin position="165"/>
        <end position="178"/>
    </location>
</feature>
<dbReference type="CDD" id="cd04301">
    <property type="entry name" value="NAT_SF"/>
    <property type="match status" value="1"/>
</dbReference>
<evidence type="ECO:0000256" key="13">
    <source>
        <dbReference type="RuleBase" id="RU361211"/>
    </source>
</evidence>
<dbReference type="InterPro" id="IPR002515">
    <property type="entry name" value="Znf_C2H2C"/>
</dbReference>
<organism evidence="16 17">
    <name type="scientific">Galleria mellonella</name>
    <name type="common">Greater wax moth</name>
    <dbReference type="NCBI Taxonomy" id="7137"/>
    <lineage>
        <taxon>Eukaryota</taxon>
        <taxon>Metazoa</taxon>
        <taxon>Ecdysozoa</taxon>
        <taxon>Arthropoda</taxon>
        <taxon>Hexapoda</taxon>
        <taxon>Insecta</taxon>
        <taxon>Pterygota</taxon>
        <taxon>Neoptera</taxon>
        <taxon>Endopterygota</taxon>
        <taxon>Lepidoptera</taxon>
        <taxon>Glossata</taxon>
        <taxon>Ditrysia</taxon>
        <taxon>Pyraloidea</taxon>
        <taxon>Pyralidae</taxon>
        <taxon>Galleriinae</taxon>
        <taxon>Galleria</taxon>
    </lineage>
</organism>
<dbReference type="Gene3D" id="1.10.10.10">
    <property type="entry name" value="Winged helix-like DNA-binding domain superfamily/Winged helix DNA-binding domain"/>
    <property type="match status" value="1"/>
</dbReference>
<dbReference type="Gene3D" id="3.40.630.30">
    <property type="match status" value="1"/>
</dbReference>
<dbReference type="Pfam" id="PF01853">
    <property type="entry name" value="MOZ_SAS"/>
    <property type="match status" value="1"/>
</dbReference>
<gene>
    <name evidence="17" type="primary">LOC113513691</name>
</gene>
<sequence>MTYLDVSNSSTDSSSESSSDSSSSLSSSTSSDSDSSSSDSDSSTSGTPAATTTTAPKSPATPPSEETKKKEEPKQRRPSKANVSSSSDDEAPKTSSPKSLPPRRRSTKLKSAALVLAKGKSASRVSAGAKTSKPASRSTSKSSKSDTTVKKKSIFSPDNSSESESDSKSSKSAKDSPASKHSSRKSVDEKDSSPLTAAENEDSNSKDSVKTRNSNRSNEAPPKKVEEKSTSSCSSSQSSVESVSSDSNSEPTPKKEPTKTGKTKPPSSTNKQDTAAKSGDSGESATITLPRKLTRSLSARVSRLATVSRPTHTDTDSDADEKSNDKSRETKKPQKGRGVRSTPPRLARPLLPSIAGTSQPTERRCPVSGCDSSGHLGGIAEKHFTWDACPLYHNVTPAWCIAASEERAAAASARRRAAALLQQRQRAMPTIDQRAYQLKVKDMRSKWKGSQELREKLAAAGNEETGEEREPILEGFAPDYDLRLFREAQALAAIKIEEELGDMPSDRGTRVYSCGGRYVVMGKYTMEVWYQSPYPGEAARVPRLFVCEYCLGHQRCAAGAARHRAKCVWRHPPGDEVYRKDNLSVWQVDGRKHKQYCQHLCLLAKFFLDHKTLYYDVEPFLFYVMTCADNEGCHIVGYFSKEKNSFLNYNVSCILTLPPYQRQGYGRLLIDFSYLLTKVEGKVGSPETPLSDLGLISYRSYWKEALLRRLCSASGPTLCIRDLSKDLAIASSDIVSTLQERGLMKYWKGKHIVLKKQEVLEEVSRRAERARCVDAACLRWAPPAAAAPPR</sequence>
<feature type="domain" description="MYST-type HAT" evidence="15">
    <location>
        <begin position="511"/>
        <end position="782"/>
    </location>
</feature>
<dbReference type="InterPro" id="IPR016181">
    <property type="entry name" value="Acyl_CoA_acyltransferase"/>
</dbReference>
<keyword evidence="8" id="KW-0156">Chromatin regulator</keyword>
<evidence type="ECO:0000256" key="8">
    <source>
        <dbReference type="ARBA" id="ARBA00022853"/>
    </source>
</evidence>
<evidence type="ECO:0000256" key="3">
    <source>
        <dbReference type="ARBA" id="ARBA00013184"/>
    </source>
</evidence>
<feature type="compositionally biased region" description="Basic and acidic residues" evidence="14">
    <location>
        <begin position="65"/>
        <end position="75"/>
    </location>
</feature>
<evidence type="ECO:0000256" key="2">
    <source>
        <dbReference type="ARBA" id="ARBA00010107"/>
    </source>
</evidence>
<dbReference type="RefSeq" id="XP_052748762.1">
    <property type="nucleotide sequence ID" value="XM_052892802.1"/>
</dbReference>
<comment type="similarity">
    <text evidence="2 13">Belongs to the MYST (SAS/MOZ) family.</text>
</comment>
<keyword evidence="7" id="KW-0862">Zinc</keyword>
<keyword evidence="16" id="KW-1185">Reference proteome</keyword>